<dbReference type="InterPro" id="IPR053851">
    <property type="entry name" value="DUF6929"/>
</dbReference>
<keyword evidence="3" id="KW-1185">Reference proteome</keyword>
<protein>
    <recommendedName>
        <fullName evidence="4">Phytase-like domain-containing protein</fullName>
    </recommendedName>
</protein>
<evidence type="ECO:0000313" key="3">
    <source>
        <dbReference type="Proteomes" id="UP000078503"/>
    </source>
</evidence>
<proteinExistence type="predicted"/>
<feature type="signal peptide" evidence="1">
    <location>
        <begin position="1"/>
        <end position="20"/>
    </location>
</feature>
<dbReference type="AlphaFoldDB" id="A0A178K3V3"/>
<comment type="caution">
    <text evidence="2">The sequence shown here is derived from an EMBL/GenBank/DDBJ whole genome shotgun (WGS) entry which is preliminary data.</text>
</comment>
<gene>
    <name evidence="2" type="ORF">A3K86_20780</name>
</gene>
<dbReference type="OrthoDB" id="6710009at2"/>
<accession>A0A178K3V3</accession>
<evidence type="ECO:0008006" key="4">
    <source>
        <dbReference type="Google" id="ProtNLM"/>
    </source>
</evidence>
<dbReference type="Pfam" id="PF22000">
    <property type="entry name" value="DUF6929"/>
    <property type="match status" value="1"/>
</dbReference>
<organism evidence="2 3">
    <name type="scientific">Photobacterium jeanii</name>
    <dbReference type="NCBI Taxonomy" id="858640"/>
    <lineage>
        <taxon>Bacteria</taxon>
        <taxon>Pseudomonadati</taxon>
        <taxon>Pseudomonadota</taxon>
        <taxon>Gammaproteobacteria</taxon>
        <taxon>Vibrionales</taxon>
        <taxon>Vibrionaceae</taxon>
        <taxon>Photobacterium</taxon>
    </lineage>
</organism>
<reference evidence="2 3" key="1">
    <citation type="submission" date="2016-03" db="EMBL/GenBank/DDBJ databases">
        <title>Photobacterium proteolyticum sp. nov. a protease producing bacterium isolated from ocean sediments of Laizhou Bay.</title>
        <authorList>
            <person name="Li Y."/>
        </authorList>
    </citation>
    <scope>NUCLEOTIDE SEQUENCE [LARGE SCALE GENOMIC DNA]</scope>
    <source>
        <strain evidence="2 3">R-40508</strain>
    </source>
</reference>
<evidence type="ECO:0000256" key="1">
    <source>
        <dbReference type="SAM" id="SignalP"/>
    </source>
</evidence>
<dbReference type="EMBL" id="LVHF01000033">
    <property type="protein sequence ID" value="OAN11383.1"/>
    <property type="molecule type" value="Genomic_DNA"/>
</dbReference>
<name>A0A178K3V3_9GAMM</name>
<sequence length="326" mass="35257">MKKLMMSSLFAMAMAAPAIAAPQFAVEVSQPTVNKLLSSASGIVATEGRLYAIGDDAMWFYTLGPEFNIAEKALIKRYPVKENGRIKKKVKPDFEAMAEIDYHGQTAFLLLGSGSKEKVREWGFIMTADNQLKVERSMAPLYKQLYQAAGFSGDQELNIEGLAVANDKAFILNRGNSGTNVIFSIESDKLLAYMKGESQQLNNIQVYPVTLPVLDGFEAGLSGAEYWPEANSLIYSASIEATGDAYNDGEILGSYVGVVALSDLKAGVMNDLSSQTEAIFADGKRVITKVESVGIKQSTKGKVTGVLASDNDDGTSEFFNFTLNAK</sequence>
<evidence type="ECO:0000313" key="2">
    <source>
        <dbReference type="EMBL" id="OAN11383.1"/>
    </source>
</evidence>
<dbReference type="Proteomes" id="UP000078503">
    <property type="component" value="Unassembled WGS sequence"/>
</dbReference>
<keyword evidence="1" id="KW-0732">Signal</keyword>
<dbReference type="RefSeq" id="WP_068336080.1">
    <property type="nucleotide sequence ID" value="NZ_LVHF01000033.1"/>
</dbReference>
<feature type="chain" id="PRO_5008089938" description="Phytase-like domain-containing protein" evidence="1">
    <location>
        <begin position="21"/>
        <end position="326"/>
    </location>
</feature>